<feature type="transmembrane region" description="Helical" evidence="1">
    <location>
        <begin position="171"/>
        <end position="191"/>
    </location>
</feature>
<evidence type="ECO:0000256" key="1">
    <source>
        <dbReference type="SAM" id="Phobius"/>
    </source>
</evidence>
<keyword evidence="1" id="KW-0812">Transmembrane</keyword>
<keyword evidence="3" id="KW-1185">Reference proteome</keyword>
<proteinExistence type="predicted"/>
<dbReference type="Proteomes" id="UP000056209">
    <property type="component" value="Unassembled WGS sequence"/>
</dbReference>
<reference evidence="3" key="1">
    <citation type="submission" date="2015-11" db="EMBL/GenBank/DDBJ databases">
        <title>Draft Genome Sequence of the Radioresistant Bacterium Deinococcus grandis, Isolated from Freshwater Fish in Japan.</title>
        <authorList>
            <person name="Satoh K."/>
            <person name="Onodera T."/>
            <person name="Omoso K."/>
            <person name="Takeda-Yano K."/>
            <person name="Katayama T."/>
            <person name="Oono Y."/>
            <person name="Narumi I."/>
        </authorList>
    </citation>
    <scope>NUCLEOTIDE SEQUENCE [LARGE SCALE GENOMIC DNA]</scope>
    <source>
        <strain evidence="3">ATCC 43672</strain>
    </source>
</reference>
<accession>A0A117DND9</accession>
<gene>
    <name evidence="2" type="ORF">DEIGR_101504</name>
</gene>
<evidence type="ECO:0000313" key="2">
    <source>
        <dbReference type="EMBL" id="GAQ21477.1"/>
    </source>
</evidence>
<protein>
    <recommendedName>
        <fullName evidence="4">Low temperature requirement A</fullName>
    </recommendedName>
</protein>
<feature type="transmembrane region" description="Helical" evidence="1">
    <location>
        <begin position="53"/>
        <end position="70"/>
    </location>
</feature>
<name>A0A117DND9_9DEIO</name>
<dbReference type="InterPro" id="IPR010640">
    <property type="entry name" value="Low_temperature_requirement_A"/>
</dbReference>
<dbReference type="PANTHER" id="PTHR36840">
    <property type="entry name" value="BLL5714 PROTEIN"/>
    <property type="match status" value="1"/>
</dbReference>
<dbReference type="AlphaFoldDB" id="A0A117DND9"/>
<dbReference type="Pfam" id="PF06772">
    <property type="entry name" value="LtrA"/>
    <property type="match status" value="1"/>
</dbReference>
<keyword evidence="1" id="KW-0472">Membrane</keyword>
<feature type="transmembrane region" description="Helical" evidence="1">
    <location>
        <begin position="197"/>
        <end position="217"/>
    </location>
</feature>
<dbReference type="OrthoDB" id="9798526at2"/>
<feature type="transmembrane region" description="Helical" evidence="1">
    <location>
        <begin position="12"/>
        <end position="33"/>
    </location>
</feature>
<feature type="transmembrane region" description="Helical" evidence="1">
    <location>
        <begin position="238"/>
        <end position="262"/>
    </location>
</feature>
<feature type="transmembrane region" description="Helical" evidence="1">
    <location>
        <begin position="274"/>
        <end position="298"/>
    </location>
</feature>
<sequence length="367" mass="40152">MVVAQLAHRLTAHLNWAGLGEFALLFVPVWWAWTNEVYYTTRFDSDDDRVKRLFGAAQLLALVGVAAAIGQGVEGHAADLFAACYALIRTVQLLELVRAGRFVPEATTFTGYFVQGHSVGLSLWWVSLVLPDAWKPWVWTVGLALEIGTSLRAGRLYEQFPPHVAHLPERFGLFVLLVLGESFTGAAHGLLDSRLDPAALGLTALCVLLAVGVWWTYFDRLDDDAVRALARRGRSRPYLIWLYVHLPLTLTITSLGVAVSLVQVRATEGHFAPVAWLLGGSLALYLLCESVVCATGVGARQPTLAFTWGVRTRLLTVPVLALLPLVTRQPAPLVGWCAALIWLIALGDWFLEAQGQGGRETVPPQDT</sequence>
<organism evidence="2 3">
    <name type="scientific">Deinococcus grandis</name>
    <dbReference type="NCBI Taxonomy" id="57498"/>
    <lineage>
        <taxon>Bacteria</taxon>
        <taxon>Thermotogati</taxon>
        <taxon>Deinococcota</taxon>
        <taxon>Deinococci</taxon>
        <taxon>Deinococcales</taxon>
        <taxon>Deinococcaceae</taxon>
        <taxon>Deinococcus</taxon>
    </lineage>
</organism>
<dbReference type="EMBL" id="BCMS01000001">
    <property type="protein sequence ID" value="GAQ21477.1"/>
    <property type="molecule type" value="Genomic_DNA"/>
</dbReference>
<evidence type="ECO:0008006" key="4">
    <source>
        <dbReference type="Google" id="ProtNLM"/>
    </source>
</evidence>
<keyword evidence="1" id="KW-1133">Transmembrane helix</keyword>
<evidence type="ECO:0000313" key="3">
    <source>
        <dbReference type="Proteomes" id="UP000056209"/>
    </source>
</evidence>
<dbReference type="PANTHER" id="PTHR36840:SF1">
    <property type="entry name" value="BLL5714 PROTEIN"/>
    <property type="match status" value="1"/>
</dbReference>
<comment type="caution">
    <text evidence="2">The sequence shown here is derived from an EMBL/GenBank/DDBJ whole genome shotgun (WGS) entry which is preliminary data.</text>
</comment>